<dbReference type="SMART" id="SM00347">
    <property type="entry name" value="HTH_MARR"/>
    <property type="match status" value="1"/>
</dbReference>
<dbReference type="InterPro" id="IPR039422">
    <property type="entry name" value="MarR/SlyA-like"/>
</dbReference>
<feature type="domain" description="HTH marR-type" evidence="1">
    <location>
        <begin position="1"/>
        <end position="129"/>
    </location>
</feature>
<dbReference type="SUPFAM" id="SSF46785">
    <property type="entry name" value="Winged helix' DNA-binding domain"/>
    <property type="match status" value="1"/>
</dbReference>
<dbReference type="PANTHER" id="PTHR33164:SF106">
    <property type="entry name" value="TRANSCRIPTIONAL REGULATORY PROTEIN"/>
    <property type="match status" value="1"/>
</dbReference>
<sequence>MALRVLQTAMTDAETAMARRMHLGQTDMAAMTHLASARQPVGPGWLSGRLGLTPAAATELVDRLERVGHLTRERDRTDRRRVNLIPTASTLNEVNDHLRPLLDAVDAAAQEFSEDERAAILSFLARVSEIYDDFSDRT</sequence>
<dbReference type="PANTHER" id="PTHR33164">
    <property type="entry name" value="TRANSCRIPTIONAL REGULATOR, MARR FAMILY"/>
    <property type="match status" value="1"/>
</dbReference>
<reference evidence="3" key="1">
    <citation type="journal article" date="2019" name="Int. J. Syst. Evol. Microbiol.">
        <title>The Global Catalogue of Microorganisms (GCM) 10K type strain sequencing project: providing services to taxonomists for standard genome sequencing and annotation.</title>
        <authorList>
            <consortium name="The Broad Institute Genomics Platform"/>
            <consortium name="The Broad Institute Genome Sequencing Center for Infectious Disease"/>
            <person name="Wu L."/>
            <person name="Ma J."/>
        </authorList>
    </citation>
    <scope>NUCLEOTIDE SEQUENCE [LARGE SCALE GENOMIC DNA]</scope>
    <source>
        <strain evidence="3">JCM 16548</strain>
    </source>
</reference>
<evidence type="ECO:0000313" key="3">
    <source>
        <dbReference type="Proteomes" id="UP001500051"/>
    </source>
</evidence>
<name>A0ABP7CH23_9ACTN</name>
<evidence type="ECO:0000313" key="2">
    <source>
        <dbReference type="EMBL" id="GAA3690472.1"/>
    </source>
</evidence>
<gene>
    <name evidence="2" type="ORF">GCM10022204_01720</name>
</gene>
<proteinExistence type="predicted"/>
<accession>A0ABP7CH23</accession>
<dbReference type="InterPro" id="IPR036388">
    <property type="entry name" value="WH-like_DNA-bd_sf"/>
</dbReference>
<protein>
    <submittedName>
        <fullName evidence="2">MarR family transcriptional regulator</fullName>
    </submittedName>
</protein>
<dbReference type="PROSITE" id="PS50995">
    <property type="entry name" value="HTH_MARR_2"/>
    <property type="match status" value="1"/>
</dbReference>
<dbReference type="InterPro" id="IPR036390">
    <property type="entry name" value="WH_DNA-bd_sf"/>
</dbReference>
<dbReference type="Proteomes" id="UP001500051">
    <property type="component" value="Unassembled WGS sequence"/>
</dbReference>
<dbReference type="InterPro" id="IPR000835">
    <property type="entry name" value="HTH_MarR-typ"/>
</dbReference>
<evidence type="ECO:0000259" key="1">
    <source>
        <dbReference type="PROSITE" id="PS50995"/>
    </source>
</evidence>
<organism evidence="2 3">
    <name type="scientific">Microlunatus aurantiacus</name>
    <dbReference type="NCBI Taxonomy" id="446786"/>
    <lineage>
        <taxon>Bacteria</taxon>
        <taxon>Bacillati</taxon>
        <taxon>Actinomycetota</taxon>
        <taxon>Actinomycetes</taxon>
        <taxon>Propionibacteriales</taxon>
        <taxon>Propionibacteriaceae</taxon>
        <taxon>Microlunatus</taxon>
    </lineage>
</organism>
<dbReference type="Gene3D" id="1.10.10.10">
    <property type="entry name" value="Winged helix-like DNA-binding domain superfamily/Winged helix DNA-binding domain"/>
    <property type="match status" value="1"/>
</dbReference>
<dbReference type="Pfam" id="PF12802">
    <property type="entry name" value="MarR_2"/>
    <property type="match status" value="1"/>
</dbReference>
<keyword evidence="3" id="KW-1185">Reference proteome</keyword>
<comment type="caution">
    <text evidence="2">The sequence shown here is derived from an EMBL/GenBank/DDBJ whole genome shotgun (WGS) entry which is preliminary data.</text>
</comment>
<dbReference type="EMBL" id="BAAAYX010000002">
    <property type="protein sequence ID" value="GAA3690472.1"/>
    <property type="molecule type" value="Genomic_DNA"/>
</dbReference>